<protein>
    <recommendedName>
        <fullName evidence="10">acireductone dioxygenase (Fe(2+)-requiring)</fullName>
        <ecNumber evidence="10">1.13.11.54</ecNumber>
    </recommendedName>
</protein>
<dbReference type="SUPFAM" id="SSF51182">
    <property type="entry name" value="RmlC-like cupins"/>
    <property type="match status" value="1"/>
</dbReference>
<name>A0A6A0AEI1_HAELA</name>
<keyword evidence="8" id="KW-0408">Iron</keyword>
<evidence type="ECO:0000313" key="11">
    <source>
        <dbReference type="EMBL" id="GFH31095.1"/>
    </source>
</evidence>
<accession>A0A6A0AEI1</accession>
<dbReference type="InterPro" id="IPR004313">
    <property type="entry name" value="ARD"/>
</dbReference>
<dbReference type="EMBL" id="BLLF01005369">
    <property type="protein sequence ID" value="GFH31095.1"/>
    <property type="molecule type" value="Genomic_DNA"/>
</dbReference>
<keyword evidence="4" id="KW-0028">Amino-acid biosynthesis</keyword>
<sequence>MLGAPDWAGAAIRCSGTAPKAGTNGSRTKGCSAPAAVRSDAWRAQIMLEAMFVGLGNVGSLPDLKDGRRNAAVGAQPRRDCSGAATASVNAWYMDDSDEDQRKPHKLDPNQPVSLSQLAQLGVLYWKLDADQHETDPKLAAIRKVRGYSYVEIISISKDTLPGYDEKLKTFYMEHIHTDEEIRFILDGQGKSAVPNRASIIRLCSLFSNKLPAC</sequence>
<dbReference type="GO" id="GO:0010309">
    <property type="term" value="F:acireductone dioxygenase [iron(II)-requiring] activity"/>
    <property type="evidence" value="ECO:0007669"/>
    <property type="project" value="UniProtKB-EC"/>
</dbReference>
<dbReference type="PANTHER" id="PTHR23418:SF0">
    <property type="entry name" value="ACIREDUCTONE DIOXYGENASE"/>
    <property type="match status" value="1"/>
</dbReference>
<evidence type="ECO:0000256" key="1">
    <source>
        <dbReference type="ARBA" id="ARBA00000428"/>
    </source>
</evidence>
<comment type="catalytic activity">
    <reaction evidence="1">
        <text>1,2-dihydroxy-5-(methylsulfanyl)pent-1-en-3-one + O2 = 4-methylsulfanyl-2-oxobutanoate + formate + 2 H(+)</text>
        <dbReference type="Rhea" id="RHEA:24504"/>
        <dbReference type="ChEBI" id="CHEBI:15378"/>
        <dbReference type="ChEBI" id="CHEBI:15379"/>
        <dbReference type="ChEBI" id="CHEBI:15740"/>
        <dbReference type="ChEBI" id="CHEBI:16723"/>
        <dbReference type="ChEBI" id="CHEBI:49252"/>
        <dbReference type="EC" id="1.13.11.54"/>
    </reaction>
</comment>
<organism evidence="11 12">
    <name type="scientific">Haematococcus lacustris</name>
    <name type="common">Green alga</name>
    <name type="synonym">Haematococcus pluvialis</name>
    <dbReference type="NCBI Taxonomy" id="44745"/>
    <lineage>
        <taxon>Eukaryota</taxon>
        <taxon>Viridiplantae</taxon>
        <taxon>Chlorophyta</taxon>
        <taxon>core chlorophytes</taxon>
        <taxon>Chlorophyceae</taxon>
        <taxon>CS clade</taxon>
        <taxon>Chlamydomonadales</taxon>
        <taxon>Haematococcaceae</taxon>
        <taxon>Haematococcus</taxon>
    </lineage>
</organism>
<dbReference type="GO" id="GO:0046872">
    <property type="term" value="F:metal ion binding"/>
    <property type="evidence" value="ECO:0007669"/>
    <property type="project" value="UniProtKB-KW"/>
</dbReference>
<keyword evidence="12" id="KW-1185">Reference proteome</keyword>
<dbReference type="PANTHER" id="PTHR23418">
    <property type="entry name" value="ACIREDUCTONE DIOXYGENASE"/>
    <property type="match status" value="1"/>
</dbReference>
<dbReference type="GO" id="GO:0009086">
    <property type="term" value="P:methionine biosynthetic process"/>
    <property type="evidence" value="ECO:0007669"/>
    <property type="project" value="UniProtKB-KW"/>
</dbReference>
<evidence type="ECO:0000256" key="7">
    <source>
        <dbReference type="ARBA" id="ARBA00023002"/>
    </source>
</evidence>
<dbReference type="Gene3D" id="2.60.120.10">
    <property type="entry name" value="Jelly Rolls"/>
    <property type="match status" value="1"/>
</dbReference>
<reference evidence="11 12" key="1">
    <citation type="submission" date="2020-02" db="EMBL/GenBank/DDBJ databases">
        <title>Draft genome sequence of Haematococcus lacustris strain NIES-144.</title>
        <authorList>
            <person name="Morimoto D."/>
            <person name="Nakagawa S."/>
            <person name="Yoshida T."/>
            <person name="Sawayama S."/>
        </authorList>
    </citation>
    <scope>NUCLEOTIDE SEQUENCE [LARGE SCALE GENOMIC DNA]</scope>
    <source>
        <strain evidence="11 12">NIES-144</strain>
    </source>
</reference>
<evidence type="ECO:0000256" key="10">
    <source>
        <dbReference type="ARBA" id="ARBA00039005"/>
    </source>
</evidence>
<evidence type="ECO:0000256" key="6">
    <source>
        <dbReference type="ARBA" id="ARBA00022964"/>
    </source>
</evidence>
<keyword evidence="5" id="KW-0479">Metal-binding</keyword>
<evidence type="ECO:0000256" key="3">
    <source>
        <dbReference type="ARBA" id="ARBA00022596"/>
    </source>
</evidence>
<evidence type="ECO:0000256" key="2">
    <source>
        <dbReference type="ARBA" id="ARBA00001954"/>
    </source>
</evidence>
<evidence type="ECO:0000313" key="12">
    <source>
        <dbReference type="Proteomes" id="UP000485058"/>
    </source>
</evidence>
<evidence type="ECO:0000256" key="5">
    <source>
        <dbReference type="ARBA" id="ARBA00022723"/>
    </source>
</evidence>
<comment type="cofactor">
    <cofactor evidence="2">
        <name>Fe(2+)</name>
        <dbReference type="ChEBI" id="CHEBI:29033"/>
    </cofactor>
</comment>
<dbReference type="Proteomes" id="UP000485058">
    <property type="component" value="Unassembled WGS sequence"/>
</dbReference>
<dbReference type="InterPro" id="IPR014710">
    <property type="entry name" value="RmlC-like_jellyroll"/>
</dbReference>
<dbReference type="AlphaFoldDB" id="A0A6A0AEI1"/>
<keyword evidence="9" id="KW-0486">Methionine biosynthesis</keyword>
<keyword evidence="6 11" id="KW-0223">Dioxygenase</keyword>
<dbReference type="InterPro" id="IPR011051">
    <property type="entry name" value="RmlC_Cupin_sf"/>
</dbReference>
<dbReference type="CDD" id="cd02232">
    <property type="entry name" value="cupin_ARD"/>
    <property type="match status" value="1"/>
</dbReference>
<dbReference type="Pfam" id="PF03079">
    <property type="entry name" value="ARD"/>
    <property type="match status" value="1"/>
</dbReference>
<keyword evidence="7" id="KW-0560">Oxidoreductase</keyword>
<proteinExistence type="predicted"/>
<keyword evidence="3" id="KW-0533">Nickel</keyword>
<evidence type="ECO:0000256" key="9">
    <source>
        <dbReference type="ARBA" id="ARBA00023167"/>
    </source>
</evidence>
<evidence type="ECO:0000256" key="4">
    <source>
        <dbReference type="ARBA" id="ARBA00022605"/>
    </source>
</evidence>
<evidence type="ECO:0000256" key="8">
    <source>
        <dbReference type="ARBA" id="ARBA00023004"/>
    </source>
</evidence>
<dbReference type="EC" id="1.13.11.54" evidence="10"/>
<gene>
    <name evidence="11" type="ORF">HaLaN_30066</name>
</gene>
<comment type="caution">
    <text evidence="11">The sequence shown here is derived from an EMBL/GenBank/DDBJ whole genome shotgun (WGS) entry which is preliminary data.</text>
</comment>